<evidence type="ECO:0000313" key="10">
    <source>
        <dbReference type="Proteomes" id="UP001501594"/>
    </source>
</evidence>
<keyword evidence="5" id="KW-0862">Zinc</keyword>
<dbReference type="Pfam" id="PF01427">
    <property type="entry name" value="Peptidase_M15"/>
    <property type="match status" value="1"/>
</dbReference>
<evidence type="ECO:0000256" key="1">
    <source>
        <dbReference type="ARBA" id="ARBA00001362"/>
    </source>
</evidence>
<evidence type="ECO:0000256" key="2">
    <source>
        <dbReference type="ARBA" id="ARBA00022670"/>
    </source>
</evidence>
<sequence>MIVLLSDPLVSRIPVADDGEPLVRLGRAFGDAGALVRRSLADRLEAAAAALPAGFALRVVEGHRSPRDQLAIIRSYSGRLRKLHPAVDADRLRTLTSRFVSPLEVAPHVAGAAVDLTLVGRGARPLDLGTEVDATPEQSSGACYFAATNISDDARANRETLAAALGGEGLVNYPTEWWHWSYGDRYWALMTGAAEALYGPVDRLEVVA</sequence>
<evidence type="ECO:0000256" key="4">
    <source>
        <dbReference type="ARBA" id="ARBA00022801"/>
    </source>
</evidence>
<keyword evidence="4" id="KW-0378">Hydrolase</keyword>
<dbReference type="PANTHER" id="PTHR43126">
    <property type="entry name" value="D-ALANYL-D-ALANINE DIPEPTIDASE"/>
    <property type="match status" value="1"/>
</dbReference>
<protein>
    <submittedName>
        <fullName evidence="9">M15 family metallopeptidase</fullName>
    </submittedName>
</protein>
<evidence type="ECO:0000256" key="5">
    <source>
        <dbReference type="ARBA" id="ARBA00022833"/>
    </source>
</evidence>
<dbReference type="Proteomes" id="UP001501594">
    <property type="component" value="Unassembled WGS sequence"/>
</dbReference>
<dbReference type="RefSeq" id="WP_344796979.1">
    <property type="nucleotide sequence ID" value="NZ_BAABAU010000003.1"/>
</dbReference>
<dbReference type="InterPro" id="IPR000755">
    <property type="entry name" value="A_A_dipeptidase"/>
</dbReference>
<accession>A0ABP8E477</accession>
<organism evidence="9 10">
    <name type="scientific">Frondihabitans peucedani</name>
    <dbReference type="NCBI Taxonomy" id="598626"/>
    <lineage>
        <taxon>Bacteria</taxon>
        <taxon>Bacillati</taxon>
        <taxon>Actinomycetota</taxon>
        <taxon>Actinomycetes</taxon>
        <taxon>Micrococcales</taxon>
        <taxon>Microbacteriaceae</taxon>
        <taxon>Frondihabitans</taxon>
    </lineage>
</organism>
<keyword evidence="7" id="KW-0482">Metalloprotease</keyword>
<evidence type="ECO:0000256" key="3">
    <source>
        <dbReference type="ARBA" id="ARBA00022723"/>
    </source>
</evidence>
<keyword evidence="8" id="KW-0961">Cell wall biogenesis/degradation</keyword>
<evidence type="ECO:0000256" key="7">
    <source>
        <dbReference type="ARBA" id="ARBA00023049"/>
    </source>
</evidence>
<dbReference type="EMBL" id="BAABAU010000003">
    <property type="protein sequence ID" value="GAA4267053.1"/>
    <property type="molecule type" value="Genomic_DNA"/>
</dbReference>
<keyword evidence="2" id="KW-0645">Protease</keyword>
<evidence type="ECO:0000313" key="9">
    <source>
        <dbReference type="EMBL" id="GAA4267053.1"/>
    </source>
</evidence>
<keyword evidence="3" id="KW-0479">Metal-binding</keyword>
<proteinExistence type="predicted"/>
<evidence type="ECO:0000256" key="6">
    <source>
        <dbReference type="ARBA" id="ARBA00022997"/>
    </source>
</evidence>
<name>A0ABP8E477_9MICO</name>
<keyword evidence="10" id="KW-1185">Reference proteome</keyword>
<comment type="caution">
    <text evidence="9">The sequence shown here is derived from an EMBL/GenBank/DDBJ whole genome shotgun (WGS) entry which is preliminary data.</text>
</comment>
<reference evidence="10" key="1">
    <citation type="journal article" date="2019" name="Int. J. Syst. Evol. Microbiol.">
        <title>The Global Catalogue of Microorganisms (GCM) 10K type strain sequencing project: providing services to taxonomists for standard genome sequencing and annotation.</title>
        <authorList>
            <consortium name="The Broad Institute Genomics Platform"/>
            <consortium name="The Broad Institute Genome Sequencing Center for Infectious Disease"/>
            <person name="Wu L."/>
            <person name="Ma J."/>
        </authorList>
    </citation>
    <scope>NUCLEOTIDE SEQUENCE [LARGE SCALE GENOMIC DNA]</scope>
    <source>
        <strain evidence="10">JCM 17442</strain>
    </source>
</reference>
<comment type="catalytic activity">
    <reaction evidence="1">
        <text>D-alanyl-D-alanine + H2O = 2 D-alanine</text>
        <dbReference type="Rhea" id="RHEA:20661"/>
        <dbReference type="ChEBI" id="CHEBI:15377"/>
        <dbReference type="ChEBI" id="CHEBI:57416"/>
        <dbReference type="ChEBI" id="CHEBI:57822"/>
        <dbReference type="EC" id="3.4.13.22"/>
    </reaction>
</comment>
<dbReference type="InterPro" id="IPR009045">
    <property type="entry name" value="Zn_M74/Hedgehog-like"/>
</dbReference>
<gene>
    <name evidence="9" type="ORF">GCM10022256_26650</name>
</gene>
<keyword evidence="6" id="KW-0224">Dipeptidase</keyword>
<dbReference type="SUPFAM" id="SSF55166">
    <property type="entry name" value="Hedgehog/DD-peptidase"/>
    <property type="match status" value="1"/>
</dbReference>
<dbReference type="Gene3D" id="3.30.1380.10">
    <property type="match status" value="1"/>
</dbReference>
<dbReference type="PANTHER" id="PTHR43126:SF2">
    <property type="entry name" value="D-ALANYL-D-ALANINE DIPEPTIDASE"/>
    <property type="match status" value="1"/>
</dbReference>
<evidence type="ECO:0000256" key="8">
    <source>
        <dbReference type="ARBA" id="ARBA00023316"/>
    </source>
</evidence>